<name>A0A0C5V405_9GAMM</name>
<dbReference type="HOGENOM" id="CLU_1376464_0_0_6"/>
<keyword evidence="1" id="KW-0472">Membrane</keyword>
<proteinExistence type="predicted"/>
<dbReference type="EMBL" id="CP007142">
    <property type="protein sequence ID" value="AJQ94205.1"/>
    <property type="molecule type" value="Genomic_DNA"/>
</dbReference>
<dbReference type="AlphaFoldDB" id="A0A0C5V405"/>
<dbReference type="Proteomes" id="UP000032266">
    <property type="component" value="Chromosome"/>
</dbReference>
<gene>
    <name evidence="2" type="ORF">YC6258_02167</name>
</gene>
<evidence type="ECO:0000313" key="2">
    <source>
        <dbReference type="EMBL" id="AJQ94205.1"/>
    </source>
</evidence>
<reference evidence="2 3" key="1">
    <citation type="submission" date="2014-01" db="EMBL/GenBank/DDBJ databases">
        <title>Full genme sequencing of cellulolytic bacterium Gynuella sunshinyii YC6258T gen. nov., sp. nov.</title>
        <authorList>
            <person name="Khan H."/>
            <person name="Chung E.J."/>
            <person name="Chung Y.R."/>
        </authorList>
    </citation>
    <scope>NUCLEOTIDE SEQUENCE [LARGE SCALE GENOMIC DNA]</scope>
    <source>
        <strain evidence="2 3">YC6258</strain>
    </source>
</reference>
<accession>A0A0C5V405</accession>
<dbReference type="KEGG" id="gsn:YC6258_02167"/>
<feature type="transmembrane region" description="Helical" evidence="1">
    <location>
        <begin position="118"/>
        <end position="135"/>
    </location>
</feature>
<dbReference type="STRING" id="1445510.YC6258_02167"/>
<keyword evidence="1" id="KW-0812">Transmembrane</keyword>
<keyword evidence="1" id="KW-1133">Transmembrane helix</keyword>
<organism evidence="2 3">
    <name type="scientific">Gynuella sunshinyii YC6258</name>
    <dbReference type="NCBI Taxonomy" id="1445510"/>
    <lineage>
        <taxon>Bacteria</taxon>
        <taxon>Pseudomonadati</taxon>
        <taxon>Pseudomonadota</taxon>
        <taxon>Gammaproteobacteria</taxon>
        <taxon>Oceanospirillales</taxon>
        <taxon>Saccharospirillaceae</taxon>
        <taxon>Gynuella</taxon>
    </lineage>
</organism>
<protein>
    <submittedName>
        <fullName evidence="2">Uncharacterized protein</fullName>
    </submittedName>
</protein>
<sequence length="198" mass="21647">MYEVNGGILFISDSAVLFTLKKDFSAEELKSFDEKSKKKLGEGSIFIAKDKISGLRIASDPKRTTIIEAKGMGDDIGVMTLTKEVQAKIVADIQSLVGSSGEVKITEPGLFVKSGKHIILSILAAIMTYLLFYLVTSLNGEEVDLEGKNARKKELLYNIADVLGPTGTIIIGSLITALLLFKAYKNSKISFKIKIYKF</sequence>
<evidence type="ECO:0000313" key="3">
    <source>
        <dbReference type="Proteomes" id="UP000032266"/>
    </source>
</evidence>
<keyword evidence="3" id="KW-1185">Reference proteome</keyword>
<dbReference type="RefSeq" id="WP_044616783.1">
    <property type="nucleotide sequence ID" value="NZ_CP007142.1"/>
</dbReference>
<feature type="transmembrane region" description="Helical" evidence="1">
    <location>
        <begin position="155"/>
        <end position="181"/>
    </location>
</feature>
<evidence type="ECO:0000256" key="1">
    <source>
        <dbReference type="SAM" id="Phobius"/>
    </source>
</evidence>
<dbReference type="OrthoDB" id="1189274at2"/>